<accession>A0A1E3W4P7</accession>
<dbReference type="AlphaFoldDB" id="A0A1E3W4P7"/>
<name>A0A1E3W4P7_9HYPH</name>
<evidence type="ECO:0000313" key="1">
    <source>
        <dbReference type="EMBL" id="ODS00789.1"/>
    </source>
</evidence>
<evidence type="ECO:0000313" key="2">
    <source>
        <dbReference type="Proteomes" id="UP000094501"/>
    </source>
</evidence>
<keyword evidence="2" id="KW-1185">Reference proteome</keyword>
<gene>
    <name evidence="1" type="ORF">AUC68_14575</name>
</gene>
<reference evidence="1 2" key="1">
    <citation type="journal article" date="2016" name="Environ. Microbiol.">
        <title>New Methyloceanibacter diversity from North Sea sediments includes methanotroph containing solely the soluble methane monooxygenase.</title>
        <authorList>
            <person name="Vekeman B."/>
            <person name="Kerckhof F.M."/>
            <person name="Cremers G."/>
            <person name="de Vos P."/>
            <person name="Vandamme P."/>
            <person name="Boon N."/>
            <person name="Op den Camp H.J."/>
            <person name="Heylen K."/>
        </authorList>
    </citation>
    <scope>NUCLEOTIDE SEQUENCE [LARGE SCALE GENOMIC DNA]</scope>
    <source>
        <strain evidence="1 2">R-67174</strain>
    </source>
</reference>
<organism evidence="1 2">
    <name type="scientific">Methyloceanibacter methanicus</name>
    <dbReference type="NCBI Taxonomy" id="1774968"/>
    <lineage>
        <taxon>Bacteria</taxon>
        <taxon>Pseudomonadati</taxon>
        <taxon>Pseudomonadota</taxon>
        <taxon>Alphaproteobacteria</taxon>
        <taxon>Hyphomicrobiales</taxon>
        <taxon>Hyphomicrobiaceae</taxon>
        <taxon>Methyloceanibacter</taxon>
    </lineage>
</organism>
<sequence length="122" mass="13749">MRTMTFDLPVSKKTVSGVVGVVAILFYLWLLTWSAPAKAMGGPIAQPDNVATPVQQVKIFKRNRTPKYPYVAKGPGPKGWSSYLGFVPYSWGNVENEAIQRTQYPARYWPHNPNAPLPRPYR</sequence>
<protein>
    <submittedName>
        <fullName evidence="1">Uncharacterized protein</fullName>
    </submittedName>
</protein>
<dbReference type="Proteomes" id="UP000094501">
    <property type="component" value="Unassembled WGS sequence"/>
</dbReference>
<comment type="caution">
    <text evidence="1">The sequence shown here is derived from an EMBL/GenBank/DDBJ whole genome shotgun (WGS) entry which is preliminary data.</text>
</comment>
<dbReference type="EMBL" id="LPWG01000004">
    <property type="protein sequence ID" value="ODS00789.1"/>
    <property type="molecule type" value="Genomic_DNA"/>
</dbReference>
<proteinExistence type="predicted"/>